<accession>A0A9Q0P065</accession>
<dbReference type="Proteomes" id="UP001151532">
    <property type="component" value="Chromosome 14"/>
</dbReference>
<evidence type="ECO:0000313" key="2">
    <source>
        <dbReference type="Proteomes" id="UP001151532"/>
    </source>
</evidence>
<organism evidence="1 2">
    <name type="scientific">Salix purpurea</name>
    <name type="common">Purple osier willow</name>
    <dbReference type="NCBI Taxonomy" id="77065"/>
    <lineage>
        <taxon>Eukaryota</taxon>
        <taxon>Viridiplantae</taxon>
        <taxon>Streptophyta</taxon>
        <taxon>Embryophyta</taxon>
        <taxon>Tracheophyta</taxon>
        <taxon>Spermatophyta</taxon>
        <taxon>Magnoliopsida</taxon>
        <taxon>eudicotyledons</taxon>
        <taxon>Gunneridae</taxon>
        <taxon>Pentapetalae</taxon>
        <taxon>rosids</taxon>
        <taxon>fabids</taxon>
        <taxon>Malpighiales</taxon>
        <taxon>Salicaceae</taxon>
        <taxon>Saliceae</taxon>
        <taxon>Salix</taxon>
    </lineage>
</organism>
<reference evidence="1" key="2">
    <citation type="journal article" date="2023" name="Int. J. Mol. Sci.">
        <title>De Novo Assembly and Annotation of 11 Diverse Shrub Willow (Salix) Genomes Reveals Novel Gene Organization in Sex-Linked Regions.</title>
        <authorList>
            <person name="Hyden B."/>
            <person name="Feng K."/>
            <person name="Yates T.B."/>
            <person name="Jawdy S."/>
            <person name="Cereghino C."/>
            <person name="Smart L.B."/>
            <person name="Muchero W."/>
        </authorList>
    </citation>
    <scope>NUCLEOTIDE SEQUENCE</scope>
    <source>
        <tissue evidence="1">Shoot tip</tissue>
    </source>
</reference>
<name>A0A9Q0P065_SALPP</name>
<gene>
    <name evidence="1" type="ORF">OIU79_018998</name>
</gene>
<reference evidence="1" key="1">
    <citation type="submission" date="2022-11" db="EMBL/GenBank/DDBJ databases">
        <authorList>
            <person name="Hyden B.L."/>
            <person name="Feng K."/>
            <person name="Yates T."/>
            <person name="Jawdy S."/>
            <person name="Smart L.B."/>
            <person name="Muchero W."/>
        </authorList>
    </citation>
    <scope>NUCLEOTIDE SEQUENCE</scope>
    <source>
        <tissue evidence="1">Shoot tip</tissue>
    </source>
</reference>
<dbReference type="EMBL" id="JAPFFK010000020">
    <property type="protein sequence ID" value="KAJ6679148.1"/>
    <property type="molecule type" value="Genomic_DNA"/>
</dbReference>
<sequence length="27" mass="3308">MIQQNIRRTMIKSSLHLKYKLNPFSFI</sequence>
<evidence type="ECO:0000313" key="1">
    <source>
        <dbReference type="EMBL" id="KAJ6679148.1"/>
    </source>
</evidence>
<proteinExistence type="predicted"/>
<protein>
    <submittedName>
        <fullName evidence="1">Uncharacterized protein</fullName>
    </submittedName>
</protein>
<comment type="caution">
    <text evidence="1">The sequence shown here is derived from an EMBL/GenBank/DDBJ whole genome shotgun (WGS) entry which is preliminary data.</text>
</comment>
<keyword evidence="2" id="KW-1185">Reference proteome</keyword>
<dbReference type="AlphaFoldDB" id="A0A9Q0P065"/>